<evidence type="ECO:0000313" key="2">
    <source>
        <dbReference type="EMBL" id="GGT17513.1"/>
    </source>
</evidence>
<protein>
    <submittedName>
        <fullName evidence="2">Uncharacterized protein</fullName>
    </submittedName>
</protein>
<sequence length="72" mass="7982">MDLALWTEPGFGPTLPFPGGPVESKTNFHQPHYEDRELPTGSSRPATALAYEWLIRDLKAVGWLGATTRLSE</sequence>
<comment type="caution">
    <text evidence="2">The sequence shown here is derived from an EMBL/GenBank/DDBJ whole genome shotgun (WGS) entry which is preliminary data.</text>
</comment>
<name>A0A918GWZ9_9ACTN</name>
<accession>A0A918GWZ9</accession>
<keyword evidence="3" id="KW-1185">Reference proteome</keyword>
<organism evidence="2 3">
    <name type="scientific">Streptomyces purpureus</name>
    <dbReference type="NCBI Taxonomy" id="1951"/>
    <lineage>
        <taxon>Bacteria</taxon>
        <taxon>Bacillati</taxon>
        <taxon>Actinomycetota</taxon>
        <taxon>Actinomycetes</taxon>
        <taxon>Kitasatosporales</taxon>
        <taxon>Streptomycetaceae</taxon>
        <taxon>Streptomyces</taxon>
    </lineage>
</organism>
<proteinExistence type="predicted"/>
<gene>
    <name evidence="2" type="ORF">GCM10014713_07810</name>
</gene>
<feature type="region of interest" description="Disordered" evidence="1">
    <location>
        <begin position="9"/>
        <end position="42"/>
    </location>
</feature>
<dbReference type="EMBL" id="BMQQ01000002">
    <property type="protein sequence ID" value="GGT17513.1"/>
    <property type="molecule type" value="Genomic_DNA"/>
</dbReference>
<dbReference type="AlphaFoldDB" id="A0A918GWZ9"/>
<reference evidence="2" key="1">
    <citation type="journal article" date="2014" name="Int. J. Syst. Evol. Microbiol.">
        <title>Complete genome sequence of Corynebacterium casei LMG S-19264T (=DSM 44701T), isolated from a smear-ripened cheese.</title>
        <authorList>
            <consortium name="US DOE Joint Genome Institute (JGI-PGF)"/>
            <person name="Walter F."/>
            <person name="Albersmeier A."/>
            <person name="Kalinowski J."/>
            <person name="Ruckert C."/>
        </authorList>
    </citation>
    <scope>NUCLEOTIDE SEQUENCE</scope>
    <source>
        <strain evidence="2">JCM 3172</strain>
    </source>
</reference>
<reference evidence="2" key="2">
    <citation type="submission" date="2020-09" db="EMBL/GenBank/DDBJ databases">
        <authorList>
            <person name="Sun Q."/>
            <person name="Ohkuma M."/>
        </authorList>
    </citation>
    <scope>NUCLEOTIDE SEQUENCE</scope>
    <source>
        <strain evidence="2">JCM 3172</strain>
    </source>
</reference>
<evidence type="ECO:0000313" key="3">
    <source>
        <dbReference type="Proteomes" id="UP000619486"/>
    </source>
</evidence>
<dbReference type="Proteomes" id="UP000619486">
    <property type="component" value="Unassembled WGS sequence"/>
</dbReference>
<evidence type="ECO:0000256" key="1">
    <source>
        <dbReference type="SAM" id="MobiDB-lite"/>
    </source>
</evidence>